<proteinExistence type="predicted"/>
<feature type="signal peptide" evidence="2">
    <location>
        <begin position="1"/>
        <end position="21"/>
    </location>
</feature>
<dbReference type="EMBL" id="CP044065">
    <property type="protein sequence ID" value="QET03498.1"/>
    <property type="molecule type" value="Genomic_DNA"/>
</dbReference>
<organism evidence="3 4">
    <name type="scientific">Cupriavidus pauculus</name>
    <dbReference type="NCBI Taxonomy" id="82633"/>
    <lineage>
        <taxon>Bacteria</taxon>
        <taxon>Pseudomonadati</taxon>
        <taxon>Pseudomonadota</taxon>
        <taxon>Betaproteobacteria</taxon>
        <taxon>Burkholderiales</taxon>
        <taxon>Burkholderiaceae</taxon>
        <taxon>Cupriavidus</taxon>
    </lineage>
</organism>
<evidence type="ECO:0000313" key="4">
    <source>
        <dbReference type="Proteomes" id="UP000322822"/>
    </source>
</evidence>
<evidence type="ECO:0000313" key="3">
    <source>
        <dbReference type="EMBL" id="QET03498.1"/>
    </source>
</evidence>
<feature type="compositionally biased region" description="Low complexity" evidence="1">
    <location>
        <begin position="23"/>
        <end position="47"/>
    </location>
</feature>
<keyword evidence="2" id="KW-0732">Signal</keyword>
<evidence type="ECO:0008006" key="5">
    <source>
        <dbReference type="Google" id="ProtNLM"/>
    </source>
</evidence>
<feature type="region of interest" description="Disordered" evidence="1">
    <location>
        <begin position="23"/>
        <end position="59"/>
    </location>
</feature>
<sequence>MFARPSLKTLLASLLVTAALAACGGDDAPSTPANPNQPANPPAAGQPNPTPPTKSCAPD</sequence>
<reference evidence="3 4" key="1">
    <citation type="submission" date="2019-09" db="EMBL/GenBank/DDBJ databases">
        <title>FDA dAtabase for Regulatory Grade micrObial Sequences (FDA-ARGOS): Supporting development and validation of Infectious Disease Dx tests.</title>
        <authorList>
            <person name="Sciortino C."/>
            <person name="Tallon L."/>
            <person name="Sadzewicz L."/>
            <person name="Vavikolanu K."/>
            <person name="Mehta A."/>
            <person name="Aluvathingal J."/>
            <person name="Nadendla S."/>
            <person name="Nandy P."/>
            <person name="Geyer C."/>
            <person name="Yan Y."/>
            <person name="Sichtig H."/>
        </authorList>
    </citation>
    <scope>NUCLEOTIDE SEQUENCE [LARGE SCALE GENOMIC DNA]</scope>
    <source>
        <strain evidence="3 4">FDAARGOS_664</strain>
    </source>
</reference>
<gene>
    <name evidence="3" type="ORF">FOB72_16555</name>
</gene>
<feature type="chain" id="PRO_5025051166" description="Endopeptidase" evidence="2">
    <location>
        <begin position="22"/>
        <end position="59"/>
    </location>
</feature>
<protein>
    <recommendedName>
        <fullName evidence="5">Endopeptidase</fullName>
    </recommendedName>
</protein>
<evidence type="ECO:0000256" key="1">
    <source>
        <dbReference type="SAM" id="MobiDB-lite"/>
    </source>
</evidence>
<dbReference type="Proteomes" id="UP000322822">
    <property type="component" value="Chromosome 1"/>
</dbReference>
<name>A0A5P2H715_9BURK</name>
<dbReference type="AlphaFoldDB" id="A0A5P2H715"/>
<accession>A0A5P2H715</accession>
<dbReference type="PROSITE" id="PS51257">
    <property type="entry name" value="PROKAR_LIPOPROTEIN"/>
    <property type="match status" value="1"/>
</dbReference>
<evidence type="ECO:0000256" key="2">
    <source>
        <dbReference type="SAM" id="SignalP"/>
    </source>
</evidence>